<feature type="region of interest" description="Disordered" evidence="5">
    <location>
        <begin position="534"/>
        <end position="631"/>
    </location>
</feature>
<protein>
    <recommendedName>
        <fullName evidence="7">RING-type domain-containing protein</fullName>
    </recommendedName>
</protein>
<feature type="domain" description="RING-type" evidence="7">
    <location>
        <begin position="378"/>
        <end position="421"/>
    </location>
</feature>
<feature type="region of interest" description="Disordered" evidence="5">
    <location>
        <begin position="481"/>
        <end position="504"/>
    </location>
</feature>
<dbReference type="GO" id="GO:0061630">
    <property type="term" value="F:ubiquitin protein ligase activity"/>
    <property type="evidence" value="ECO:0007669"/>
    <property type="project" value="TreeGrafter"/>
</dbReference>
<dbReference type="InterPro" id="IPR013083">
    <property type="entry name" value="Znf_RING/FYVE/PHD"/>
</dbReference>
<evidence type="ECO:0000256" key="1">
    <source>
        <dbReference type="ARBA" id="ARBA00022723"/>
    </source>
</evidence>
<dbReference type="RefSeq" id="XP_002545792.1">
    <property type="nucleotide sequence ID" value="XM_002545746.1"/>
</dbReference>
<dbReference type="PANTHER" id="PTHR45969">
    <property type="entry name" value="RING ZINC FINGER PROTEIN-RELATED"/>
    <property type="match status" value="1"/>
</dbReference>
<keyword evidence="9" id="KW-1185">Reference proteome</keyword>
<reference evidence="8 9" key="1">
    <citation type="journal article" date="2009" name="Nature">
        <title>Evolution of pathogenicity and sexual reproduction in eight Candida genomes.</title>
        <authorList>
            <person name="Butler G."/>
            <person name="Rasmussen M.D."/>
            <person name="Lin M.F."/>
            <person name="Santos M.A."/>
            <person name="Sakthikumar S."/>
            <person name="Munro C.A."/>
            <person name="Rheinbay E."/>
            <person name="Grabherr M."/>
            <person name="Forche A."/>
            <person name="Reedy J.L."/>
            <person name="Agrafioti I."/>
            <person name="Arnaud M.B."/>
            <person name="Bates S."/>
            <person name="Brown A.J."/>
            <person name="Brunke S."/>
            <person name="Costanzo M.C."/>
            <person name="Fitzpatrick D.A."/>
            <person name="de Groot P.W."/>
            <person name="Harris D."/>
            <person name="Hoyer L.L."/>
            <person name="Hube B."/>
            <person name="Klis F.M."/>
            <person name="Kodira C."/>
            <person name="Lennard N."/>
            <person name="Logue M.E."/>
            <person name="Martin R."/>
            <person name="Neiman A.M."/>
            <person name="Nikolaou E."/>
            <person name="Quail M.A."/>
            <person name="Quinn J."/>
            <person name="Santos M.C."/>
            <person name="Schmitzberger F.F."/>
            <person name="Sherlock G."/>
            <person name="Shah P."/>
            <person name="Silverstein K.A."/>
            <person name="Skrzypek M.S."/>
            <person name="Soll D."/>
            <person name="Staggs R."/>
            <person name="Stansfield I."/>
            <person name="Stumpf M.P."/>
            <person name="Sudbery P.E."/>
            <person name="Srikantha T."/>
            <person name="Zeng Q."/>
            <person name="Berman J."/>
            <person name="Berriman M."/>
            <person name="Heitman J."/>
            <person name="Gow N.A."/>
            <person name="Lorenz M.C."/>
            <person name="Birren B.W."/>
            <person name="Kellis M."/>
            <person name="Cuomo C.A."/>
        </authorList>
    </citation>
    <scope>NUCLEOTIDE SEQUENCE [LARGE SCALE GENOMIC DNA]</scope>
    <source>
        <strain evidence="9">ATCC MYA-3404 / T1</strain>
    </source>
</reference>
<dbReference type="AlphaFoldDB" id="C5M3D4"/>
<dbReference type="Pfam" id="PF13639">
    <property type="entry name" value="zf-RING_2"/>
    <property type="match status" value="1"/>
</dbReference>
<dbReference type="InterPro" id="IPR001841">
    <property type="entry name" value="Znf_RING"/>
</dbReference>
<dbReference type="VEuPathDB" id="FungiDB:CTRG_00573"/>
<dbReference type="EMBL" id="GG692395">
    <property type="protein sequence ID" value="EER35834.1"/>
    <property type="molecule type" value="Genomic_DNA"/>
</dbReference>
<feature type="transmembrane region" description="Helical" evidence="6">
    <location>
        <begin position="249"/>
        <end position="271"/>
    </location>
</feature>
<evidence type="ECO:0000313" key="8">
    <source>
        <dbReference type="EMBL" id="EER35834.1"/>
    </source>
</evidence>
<dbReference type="PROSITE" id="PS50089">
    <property type="entry name" value="ZF_RING_2"/>
    <property type="match status" value="1"/>
</dbReference>
<name>C5M3D4_CANTT</name>
<feature type="compositionally biased region" description="Polar residues" evidence="5">
    <location>
        <begin position="570"/>
        <end position="598"/>
    </location>
</feature>
<dbReference type="GO" id="GO:0016567">
    <property type="term" value="P:protein ubiquitination"/>
    <property type="evidence" value="ECO:0007669"/>
    <property type="project" value="TreeGrafter"/>
</dbReference>
<proteinExistence type="predicted"/>
<keyword evidence="1" id="KW-0479">Metal-binding</keyword>
<sequence length="631" mass="71182">MPHREPQTTRSVLRPSVVVFCSIILLCFYLIGSKSSSTHLDWDDAIFLTRNSFKEFKQQYIEPLMLKYRYDLLNENSAINDAELDYPLNSVVNSFFPIDAVLRFNTTDESHNLTSHEFIGRYASFSPILNYKLESKYKILPYNACNLDDLKSLNRKEYYHKVLVVLRGDCTFVDKVTTLIESDLEPKSIIIANDEPYRGLITMFSNTFNQDGSLQVPIMFITNEDYKNLQLYESDNVDLEITTAYIGSWVSIILSMVLSPPLLILLFYAIVICGQRIRKRQVNKRNAKMVRSLPIYIYNIDHLISAKHFQHYLKVTGQSSMVPKDSENTLLMESPKVSPNGSTLSINRIIVGGIDLRTSKTHLHSITAPDDFFPSYKCSICLEKYVPLKSRVLVLDCKHFFHEKCLSNWLINFKRSCPLCNYMLHNSRHSTALLLAGQEDTVDYGSTADLDIGPSSPFFGLTPSQVESIDSDHYTMSLNTRGTSDQNSGVHEDTHSISEPGRSNYYQEETSFINRDNIPQSMSSDASDMTFYTANSQPIEGSSGLSNNNSSTSVGAAPNNSPQRPYLVSKPSQILSRFTNSTPFNNQELSTSIDSGSDNNHDDKSTIESSATSIVESDHIDESTIDLSTSN</sequence>
<organism evidence="8 9">
    <name type="scientific">Candida tropicalis (strain ATCC MYA-3404 / T1)</name>
    <name type="common">Yeast</name>
    <dbReference type="NCBI Taxonomy" id="294747"/>
    <lineage>
        <taxon>Eukaryota</taxon>
        <taxon>Fungi</taxon>
        <taxon>Dikarya</taxon>
        <taxon>Ascomycota</taxon>
        <taxon>Saccharomycotina</taxon>
        <taxon>Pichiomycetes</taxon>
        <taxon>Debaryomycetaceae</taxon>
        <taxon>Candida/Lodderomyces clade</taxon>
        <taxon>Candida</taxon>
    </lineage>
</organism>
<dbReference type="STRING" id="294747.C5M3D4"/>
<keyword evidence="6" id="KW-0472">Membrane</keyword>
<evidence type="ECO:0000256" key="2">
    <source>
        <dbReference type="ARBA" id="ARBA00022771"/>
    </source>
</evidence>
<dbReference type="OrthoDB" id="8062037at2759"/>
<dbReference type="Gene3D" id="3.50.30.30">
    <property type="match status" value="1"/>
</dbReference>
<keyword evidence="3" id="KW-0862">Zinc</keyword>
<dbReference type="SUPFAM" id="SSF57850">
    <property type="entry name" value="RING/U-box"/>
    <property type="match status" value="1"/>
</dbReference>
<evidence type="ECO:0000313" key="9">
    <source>
        <dbReference type="Proteomes" id="UP000002037"/>
    </source>
</evidence>
<evidence type="ECO:0000256" key="5">
    <source>
        <dbReference type="SAM" id="MobiDB-lite"/>
    </source>
</evidence>
<evidence type="ECO:0000256" key="6">
    <source>
        <dbReference type="SAM" id="Phobius"/>
    </source>
</evidence>
<dbReference type="eggNOG" id="KOG0800">
    <property type="taxonomic scope" value="Eukaryota"/>
</dbReference>
<dbReference type="Proteomes" id="UP000002037">
    <property type="component" value="Unassembled WGS sequence"/>
</dbReference>
<evidence type="ECO:0000259" key="7">
    <source>
        <dbReference type="PROSITE" id="PS50089"/>
    </source>
</evidence>
<dbReference type="CDD" id="cd16448">
    <property type="entry name" value="RING-H2"/>
    <property type="match status" value="1"/>
</dbReference>
<dbReference type="Gene3D" id="3.30.40.10">
    <property type="entry name" value="Zinc/RING finger domain, C3HC4 (zinc finger)"/>
    <property type="match status" value="1"/>
</dbReference>
<dbReference type="KEGG" id="ctp:CTRG_00573"/>
<dbReference type="SMART" id="SM00184">
    <property type="entry name" value="RING"/>
    <property type="match status" value="1"/>
</dbReference>
<evidence type="ECO:0000256" key="3">
    <source>
        <dbReference type="ARBA" id="ARBA00022833"/>
    </source>
</evidence>
<keyword evidence="2 4" id="KW-0863">Zinc-finger</keyword>
<dbReference type="GeneID" id="8298422"/>
<keyword evidence="6" id="KW-1133">Transmembrane helix</keyword>
<dbReference type="PANTHER" id="PTHR45969:SF69">
    <property type="entry name" value="FINGER DOMAIN PROTEIN, PUTATIVE (AFU_ORTHOLOGUE AFUA_3G12190)-RELATED"/>
    <property type="match status" value="1"/>
</dbReference>
<feature type="transmembrane region" description="Helical" evidence="6">
    <location>
        <begin position="12"/>
        <end position="31"/>
    </location>
</feature>
<gene>
    <name evidence="8" type="ORF">CTRG_00573</name>
</gene>
<evidence type="ECO:0000256" key="4">
    <source>
        <dbReference type="PROSITE-ProRule" id="PRU00175"/>
    </source>
</evidence>
<dbReference type="HOGENOM" id="CLU_029455_0_0_1"/>
<feature type="compositionally biased region" description="Low complexity" evidence="5">
    <location>
        <begin position="541"/>
        <end position="555"/>
    </location>
</feature>
<accession>C5M3D4</accession>
<keyword evidence="6" id="KW-0812">Transmembrane</keyword>
<dbReference type="GO" id="GO:0008270">
    <property type="term" value="F:zinc ion binding"/>
    <property type="evidence" value="ECO:0007669"/>
    <property type="project" value="UniProtKB-KW"/>
</dbReference>